<reference evidence="1" key="1">
    <citation type="submission" date="2021-03" db="EMBL/GenBank/DDBJ databases">
        <authorList>
            <person name="Bekaert M."/>
        </authorList>
    </citation>
    <scope>NUCLEOTIDE SEQUENCE</scope>
</reference>
<dbReference type="Proteomes" id="UP000683360">
    <property type="component" value="Unassembled WGS sequence"/>
</dbReference>
<comment type="caution">
    <text evidence="1">The sequence shown here is derived from an EMBL/GenBank/DDBJ whole genome shotgun (WGS) entry which is preliminary data.</text>
</comment>
<accession>A0A8S3U6U5</accession>
<dbReference type="PANTHER" id="PTHR16897:SF2">
    <property type="entry name" value="OS03G0226600 PROTEIN"/>
    <property type="match status" value="1"/>
</dbReference>
<proteinExistence type="predicted"/>
<dbReference type="OrthoDB" id="6096668at2759"/>
<gene>
    <name evidence="1" type="ORF">MEDL_48897</name>
</gene>
<organism evidence="1 2">
    <name type="scientific">Mytilus edulis</name>
    <name type="common">Blue mussel</name>
    <dbReference type="NCBI Taxonomy" id="6550"/>
    <lineage>
        <taxon>Eukaryota</taxon>
        <taxon>Metazoa</taxon>
        <taxon>Spiralia</taxon>
        <taxon>Lophotrochozoa</taxon>
        <taxon>Mollusca</taxon>
        <taxon>Bivalvia</taxon>
        <taxon>Autobranchia</taxon>
        <taxon>Pteriomorphia</taxon>
        <taxon>Mytilida</taxon>
        <taxon>Mytiloidea</taxon>
        <taxon>Mytilidae</taxon>
        <taxon>Mytilinae</taxon>
        <taxon>Mytilus</taxon>
    </lineage>
</organism>
<dbReference type="PANTHER" id="PTHR16897">
    <property type="entry name" value="OS10G0105400 PROTEIN"/>
    <property type="match status" value="1"/>
</dbReference>
<evidence type="ECO:0000313" key="1">
    <source>
        <dbReference type="EMBL" id="CAG2236399.1"/>
    </source>
</evidence>
<keyword evidence="2" id="KW-1185">Reference proteome</keyword>
<evidence type="ECO:0000313" key="2">
    <source>
        <dbReference type="Proteomes" id="UP000683360"/>
    </source>
</evidence>
<dbReference type="EMBL" id="CAJPWZ010002352">
    <property type="protein sequence ID" value="CAG2236399.1"/>
    <property type="molecule type" value="Genomic_DNA"/>
</dbReference>
<name>A0A8S3U6U5_MYTED</name>
<sequence>MSILDCSILPLIQHCSEIDCESSHNKWCTKCEQILLYKLNSTSKRCEATQKPSFDSCKITAVSEKNIRVSSNKNLLQCSLQKDFYGRFQVEHFEINLMANYEISIFQKIISTRPSFVPNELFGVTDVNIALEKISVLGTNNSISNKNVKQDTYPERIFINENITVSTNEVLTNGERLCLTVNVNGGGYLVSKNLIHHTTHNVSYEKTENLKSLCYIYDIVVPTHCNENNTCKEEPLVLSHRVTNSRIIDVSFKGWMDPYPSGGLTSLASGVETFEINIYEVVESTQNTLMRHSKSVGSKNITINTTSVTVELPAGKQMMLYCILLEVKDGASNAMYARRFVLYDNSSIIKINSRYPFSITSASKNTAFKWQTNHGYICYSWKNRFFNGKYKSNNPFRPIKSDSYGKLLGIYDQTKGLLPINGTQHVNGLTEFYYSLVQNNKEDVLKSDKVHNLTSETLCVHPVMNDGDIFTLKLQAKDIMNHTLNDSATVFIDRSVPEISDIWLVRDGQEQLYVHHSKDLSKMHIQFKSFDVHSGLKQVRWSFGIYENKTTLIDKTLPVKMIDKEEMCANVSTCYCPKIGNCSYTIYDDELTKLYFGNHNRRYFFTIAVINTAGLKAVEHIDILVDESPPEIGVVLEGPVGSPDIDYTRHDDITIHWHDFIDHESGIKLYRVALARVCLHNLKDLTIGIFNQTHIKETDTHFIKIRFPDKEGQYFVSILAYNNAMSPSNVVCSDGITLDKTVPEVANITLKHAQIKQSIACSSGTPWLINSDLSKVKLHRNSCRSVCTNTTTDTILSILPEDRETKHDLHTISEVFCTTLDRYNRDIIYTPSDLFDISWNIKEDLSQIGNVFIGFGSHVSEIDHPDILGYVEVQQYTRYIQHHPGLIGEEIIFIFIKVLNKAGLYRKIWFGPVLADESPPLCPHTIQPYVEDVYVVIKWTNSVLFDLEQKEEIGKIMFKFGTTDKFVTSFLEWNIKTHAGQCGPGYQCITYPVSRLQRYNTRFSSLFYAELHVYNYAGHYCTLTSLSIHLLHWFPPSSGIVLDVLPNSIRPYIDVDVIFDTNEYCFAWTGFDHLENVQLQVGIGTKRYIDNVIQFHSITENEDGMTCAILLNASIEVEYFVTIKASCSGGTHSDSSDGFIFLERNSVTSSMHVFHGDLCESKQFASFDNQCIDELIFTNIGNHSVYNFNGHFTEGYYKAAVRPCFGLTCLPYILSKEFAMKQISNRLHNVEATVIPGILCANTTITASSFVCSDRKVTTYALAYRWAMFGDPQGQNMLSSWKILRNQTEIMRDSKIQDNYCFELPVYSYKHLFVCIDSFCVSGSYFQSCSAVNTFGDPNTYSKDILYDIDSNSHISRVLHGYDHSENIGNKLSELHYYEMDFAERDVKIGGFISGQSGMTINWFLMRNQKLPKQKCIFDSQCLLSKNTTGGHVNFENPYVNENGVFFICAILSTQQKLCSDGFLIDDTSPVGGEVSVKSYNGYVIDGSKISIHWSGFRGNRHALVLGYQSDIAGYQYAIGTSISTDDLVGYSSVGLATSAVAMDLQLKAGQIYFVTLRDEESGISTIEIGIGSNNFSADVILFKEFEDNAEINVDGYFQDGHQYFAILKEAITHFSVLFLGYKWARLASFTVSEAFVIVCTTEIGLVETHLCRQTKLKSTDTRFPKCLC</sequence>
<protein>
    <submittedName>
        <fullName evidence="1">Uncharacterized protein</fullName>
    </submittedName>
</protein>